<dbReference type="InterPro" id="IPR015421">
    <property type="entry name" value="PyrdxlP-dep_Trfase_major"/>
</dbReference>
<protein>
    <submittedName>
        <fullName evidence="8">PLP-dependent aminotransferase family protein</fullName>
    </submittedName>
</protein>
<comment type="similarity">
    <text evidence="1">In the C-terminal section; belongs to the class-I pyridoxal-phosphate-dependent aminotransferase family.</text>
</comment>
<dbReference type="PRINTS" id="PR00035">
    <property type="entry name" value="HTHGNTR"/>
</dbReference>
<dbReference type="GO" id="GO:0003677">
    <property type="term" value="F:DNA binding"/>
    <property type="evidence" value="ECO:0007669"/>
    <property type="project" value="UniProtKB-KW"/>
</dbReference>
<dbReference type="InterPro" id="IPR015424">
    <property type="entry name" value="PyrdxlP-dep_Trfase"/>
</dbReference>
<dbReference type="InterPro" id="IPR036388">
    <property type="entry name" value="WH-like_DNA-bd_sf"/>
</dbReference>
<dbReference type="Pfam" id="PF00392">
    <property type="entry name" value="GntR"/>
    <property type="match status" value="1"/>
</dbReference>
<evidence type="ECO:0000256" key="4">
    <source>
        <dbReference type="ARBA" id="ARBA00023125"/>
    </source>
</evidence>
<dbReference type="InterPro" id="IPR004839">
    <property type="entry name" value="Aminotransferase_I/II_large"/>
</dbReference>
<keyword evidence="9" id="KW-1185">Reference proteome</keyword>
<comment type="caution">
    <text evidence="8">The sequence shown here is derived from an EMBL/GenBank/DDBJ whole genome shotgun (WGS) entry which is preliminary data.</text>
</comment>
<reference evidence="8 9" key="1">
    <citation type="submission" date="2020-04" db="EMBL/GenBank/DDBJ databases">
        <title>Description of novel Gluconacetobacter.</title>
        <authorList>
            <person name="Sombolestani A."/>
        </authorList>
    </citation>
    <scope>NUCLEOTIDE SEQUENCE [LARGE SCALE GENOMIC DNA]</scope>
    <source>
        <strain evidence="8 9">LMG 27800</strain>
    </source>
</reference>
<dbReference type="InterPro" id="IPR036390">
    <property type="entry name" value="WH_DNA-bd_sf"/>
</dbReference>
<dbReference type="GO" id="GO:0008483">
    <property type="term" value="F:transaminase activity"/>
    <property type="evidence" value="ECO:0007669"/>
    <property type="project" value="UniProtKB-KW"/>
</dbReference>
<dbReference type="SUPFAM" id="SSF46785">
    <property type="entry name" value="Winged helix' DNA-binding domain"/>
    <property type="match status" value="1"/>
</dbReference>
<evidence type="ECO:0000256" key="5">
    <source>
        <dbReference type="ARBA" id="ARBA00023163"/>
    </source>
</evidence>
<evidence type="ECO:0000256" key="3">
    <source>
        <dbReference type="ARBA" id="ARBA00023015"/>
    </source>
</evidence>
<evidence type="ECO:0000313" key="8">
    <source>
        <dbReference type="EMBL" id="MBB2205948.1"/>
    </source>
</evidence>
<dbReference type="SUPFAM" id="SSF53383">
    <property type="entry name" value="PLP-dependent transferases"/>
    <property type="match status" value="1"/>
</dbReference>
<evidence type="ECO:0000313" key="9">
    <source>
        <dbReference type="Proteomes" id="UP000540556"/>
    </source>
</evidence>
<keyword evidence="2" id="KW-0663">Pyridoxal phosphate</keyword>
<dbReference type="GO" id="GO:0003700">
    <property type="term" value="F:DNA-binding transcription factor activity"/>
    <property type="evidence" value="ECO:0007669"/>
    <property type="project" value="InterPro"/>
</dbReference>
<keyword evidence="5" id="KW-0804">Transcription</keyword>
<gene>
    <name evidence="8" type="ORF">HLH27_13120</name>
</gene>
<organism evidence="8 9">
    <name type="scientific">Gluconacetobacter takamatsuzukensis</name>
    <dbReference type="NCBI Taxonomy" id="1286190"/>
    <lineage>
        <taxon>Bacteria</taxon>
        <taxon>Pseudomonadati</taxon>
        <taxon>Pseudomonadota</taxon>
        <taxon>Alphaproteobacteria</taxon>
        <taxon>Acetobacterales</taxon>
        <taxon>Acetobacteraceae</taxon>
        <taxon>Gluconacetobacter</taxon>
    </lineage>
</organism>
<dbReference type="InterPro" id="IPR051446">
    <property type="entry name" value="HTH_trans_reg/aminotransferase"/>
</dbReference>
<dbReference type="Pfam" id="PF00155">
    <property type="entry name" value="Aminotran_1_2"/>
    <property type="match status" value="1"/>
</dbReference>
<dbReference type="GO" id="GO:0030170">
    <property type="term" value="F:pyridoxal phosphate binding"/>
    <property type="evidence" value="ECO:0007669"/>
    <property type="project" value="InterPro"/>
</dbReference>
<dbReference type="CDD" id="cd07377">
    <property type="entry name" value="WHTH_GntR"/>
    <property type="match status" value="1"/>
</dbReference>
<keyword evidence="8" id="KW-0808">Transferase</keyword>
<evidence type="ECO:0000256" key="2">
    <source>
        <dbReference type="ARBA" id="ARBA00022898"/>
    </source>
</evidence>
<dbReference type="PANTHER" id="PTHR46577:SF1">
    <property type="entry name" value="HTH-TYPE TRANSCRIPTIONAL REGULATORY PROTEIN GABR"/>
    <property type="match status" value="1"/>
</dbReference>
<dbReference type="Proteomes" id="UP000540556">
    <property type="component" value="Unassembled WGS sequence"/>
</dbReference>
<dbReference type="SMART" id="SM00345">
    <property type="entry name" value="HTH_GNTR"/>
    <property type="match status" value="1"/>
</dbReference>
<keyword evidence="8" id="KW-0032">Aminotransferase</keyword>
<feature type="domain" description="HTH gntR-type" evidence="7">
    <location>
        <begin position="8"/>
        <end position="76"/>
    </location>
</feature>
<sequence>MVLDPASGPLESQIHRAIRERILAGRLAAGDRLPSSRALARALGVARSTIVLAYDRLRAEGFLDARAGSATRVAALPAPPRHGRPSPPPAPAPEPPDIVPDALRPGLPDLTSFPHAVWARCLGARARAGRLVDLGHGGRAAGAPELRATILSHIRATRGVVATAGQVVIVPSIRVAVDAIARVALATAADPVAWVEEPGYIPIHTILKEAGARLVPLPCDAEGMDVAHAPGPSPRLICVTPSHQYPTGADMTLRRRLAILAHAHASGAVVLEDDYDSEFQYDTRPVAALQGIDRTGSVAYLGTFSKILAPGLRVAYAVLPPRLVAPVTDFLSGRGIAVPIHLQLALADFIADGHLRAHIRRMNSLYADRMAGAVAALHRHCGGVLVPGPGTGGLQLAARFIDPTLDDRAIARRLWRQGFGVRPLSDYYLGASRPGLLLGIASATPEAMDRAARGIRACVEEVLF</sequence>
<dbReference type="InterPro" id="IPR000524">
    <property type="entry name" value="Tscrpt_reg_HTH_GntR"/>
</dbReference>
<keyword evidence="4" id="KW-0238">DNA-binding</keyword>
<evidence type="ECO:0000256" key="6">
    <source>
        <dbReference type="SAM" id="MobiDB-lite"/>
    </source>
</evidence>
<dbReference type="Gene3D" id="1.10.10.10">
    <property type="entry name" value="Winged helix-like DNA-binding domain superfamily/Winged helix DNA-binding domain"/>
    <property type="match status" value="1"/>
</dbReference>
<dbReference type="AlphaFoldDB" id="A0A7W4KFG4"/>
<evidence type="ECO:0000256" key="1">
    <source>
        <dbReference type="ARBA" id="ARBA00005384"/>
    </source>
</evidence>
<dbReference type="CDD" id="cd00609">
    <property type="entry name" value="AAT_like"/>
    <property type="match status" value="1"/>
</dbReference>
<evidence type="ECO:0000259" key="7">
    <source>
        <dbReference type="PROSITE" id="PS50949"/>
    </source>
</evidence>
<name>A0A7W4KFG4_9PROT</name>
<keyword evidence="3" id="KW-0805">Transcription regulation</keyword>
<dbReference type="PROSITE" id="PS50949">
    <property type="entry name" value="HTH_GNTR"/>
    <property type="match status" value="1"/>
</dbReference>
<dbReference type="Gene3D" id="3.40.640.10">
    <property type="entry name" value="Type I PLP-dependent aspartate aminotransferase-like (Major domain)"/>
    <property type="match status" value="1"/>
</dbReference>
<feature type="compositionally biased region" description="Pro residues" evidence="6">
    <location>
        <begin position="77"/>
        <end position="98"/>
    </location>
</feature>
<proteinExistence type="inferred from homology"/>
<feature type="region of interest" description="Disordered" evidence="6">
    <location>
        <begin position="74"/>
        <end position="98"/>
    </location>
</feature>
<accession>A0A7W4KFG4</accession>
<dbReference type="EMBL" id="JABEQK010000010">
    <property type="protein sequence ID" value="MBB2205948.1"/>
    <property type="molecule type" value="Genomic_DNA"/>
</dbReference>
<dbReference type="PANTHER" id="PTHR46577">
    <property type="entry name" value="HTH-TYPE TRANSCRIPTIONAL REGULATORY PROTEIN GABR"/>
    <property type="match status" value="1"/>
</dbReference>